<dbReference type="SUPFAM" id="SSF53756">
    <property type="entry name" value="UDP-Glycosyltransferase/glycogen phosphorylase"/>
    <property type="match status" value="1"/>
</dbReference>
<dbReference type="Pfam" id="PF13439">
    <property type="entry name" value="Glyco_transf_4"/>
    <property type="match status" value="1"/>
</dbReference>
<name>A0A6J6ZW58_9ZZZZ</name>
<dbReference type="Pfam" id="PF00534">
    <property type="entry name" value="Glycos_transf_1"/>
    <property type="match status" value="1"/>
</dbReference>
<reference evidence="3" key="1">
    <citation type="submission" date="2020-05" db="EMBL/GenBank/DDBJ databases">
        <authorList>
            <person name="Chiriac C."/>
            <person name="Salcher M."/>
            <person name="Ghai R."/>
            <person name="Kavagutti S V."/>
        </authorList>
    </citation>
    <scope>NUCLEOTIDE SEQUENCE</scope>
</reference>
<evidence type="ECO:0000259" key="2">
    <source>
        <dbReference type="Pfam" id="PF13439"/>
    </source>
</evidence>
<feature type="domain" description="Glycosyl transferase family 1" evidence="1">
    <location>
        <begin position="171"/>
        <end position="338"/>
    </location>
</feature>
<dbReference type="Gene3D" id="3.40.50.2000">
    <property type="entry name" value="Glycogen Phosphorylase B"/>
    <property type="match status" value="2"/>
</dbReference>
<evidence type="ECO:0000313" key="3">
    <source>
        <dbReference type="EMBL" id="CAB4824777.1"/>
    </source>
</evidence>
<accession>A0A6J6ZW58</accession>
<dbReference type="InterPro" id="IPR001296">
    <property type="entry name" value="Glyco_trans_1"/>
</dbReference>
<dbReference type="GO" id="GO:0016757">
    <property type="term" value="F:glycosyltransferase activity"/>
    <property type="evidence" value="ECO:0007669"/>
    <property type="project" value="InterPro"/>
</dbReference>
<proteinExistence type="predicted"/>
<dbReference type="AlphaFoldDB" id="A0A6J6ZW58"/>
<evidence type="ECO:0000259" key="1">
    <source>
        <dbReference type="Pfam" id="PF00534"/>
    </source>
</evidence>
<sequence>MRALRPDADIRVLCLRPSHFFWLGKTCPLQPRFGDEVFHPRYHWTPYVPKFGGANDRLYAMALRHALKSLPDGWKPDGLLVPWLFPDACGVNLVTELAGIPLVCVAQGSDVHQYLDFPMRRRAILNLVKRARIITRSEDLRQRLLKAGAEAGRVSTVYNGVDLETFHPGDKTAARVELNLPIDGKILLFVGNFLPVKGLDLLIRSVAHASTAIAESLHLVMIGSGPLQSELANLARQSGLEDNQLFWAGRRAPAEVAQFMRAADAVCLTSHNEGVPNVLLEALASGRPLVSTDVGGISEIINPSPQGGLLVKGRETASYAAALLQMVQTPPNAALLSNHAISFAWRRCAQTYLDFFLTKT</sequence>
<dbReference type="PANTHER" id="PTHR12526">
    <property type="entry name" value="GLYCOSYLTRANSFERASE"/>
    <property type="match status" value="1"/>
</dbReference>
<dbReference type="InterPro" id="IPR028098">
    <property type="entry name" value="Glyco_trans_4-like_N"/>
</dbReference>
<protein>
    <submittedName>
        <fullName evidence="3">Unannotated protein</fullName>
    </submittedName>
</protein>
<organism evidence="3">
    <name type="scientific">freshwater metagenome</name>
    <dbReference type="NCBI Taxonomy" id="449393"/>
    <lineage>
        <taxon>unclassified sequences</taxon>
        <taxon>metagenomes</taxon>
        <taxon>ecological metagenomes</taxon>
    </lineage>
</organism>
<gene>
    <name evidence="3" type="ORF">UFOPK3124_01247</name>
</gene>
<dbReference type="PANTHER" id="PTHR12526:SF636">
    <property type="entry name" value="BLL3647 PROTEIN"/>
    <property type="match status" value="1"/>
</dbReference>
<feature type="domain" description="Glycosyltransferase subfamily 4-like N-terminal" evidence="2">
    <location>
        <begin position="37"/>
        <end position="164"/>
    </location>
</feature>
<dbReference type="EMBL" id="CAFAAY010000149">
    <property type="protein sequence ID" value="CAB4824777.1"/>
    <property type="molecule type" value="Genomic_DNA"/>
</dbReference>